<proteinExistence type="predicted"/>
<evidence type="ECO:0000256" key="3">
    <source>
        <dbReference type="ARBA" id="ARBA00022679"/>
    </source>
</evidence>
<comment type="subcellular location">
    <subcellularLocation>
        <location evidence="1">Cytoplasm</location>
    </subcellularLocation>
</comment>
<dbReference type="GO" id="GO:0047992">
    <property type="term" value="F:hydroxylysine kinase activity"/>
    <property type="evidence" value="ECO:0007669"/>
    <property type="project" value="UniProtKB-EC"/>
</dbReference>
<keyword evidence="3" id="KW-0808">Transferase</keyword>
<dbReference type="PANTHER" id="PTHR21064:SF1">
    <property type="entry name" value="HYDROXYLYSINE KINASE"/>
    <property type="match status" value="1"/>
</dbReference>
<comment type="function">
    <text evidence="6">Catalyzes the GTP-dependent phosphorylation of 5-hydroxy-L-lysine.</text>
</comment>
<evidence type="ECO:0000256" key="6">
    <source>
        <dbReference type="ARBA" id="ARBA00037368"/>
    </source>
</evidence>
<keyword evidence="4 10" id="KW-0418">Kinase</keyword>
<dbReference type="InterPro" id="IPR002575">
    <property type="entry name" value="Aminoglycoside_PTrfase"/>
</dbReference>
<dbReference type="InterPro" id="IPR011009">
    <property type="entry name" value="Kinase-like_dom_sf"/>
</dbReference>
<keyword evidence="2" id="KW-0963">Cytoplasm</keyword>
<evidence type="ECO:0000256" key="1">
    <source>
        <dbReference type="ARBA" id="ARBA00004496"/>
    </source>
</evidence>
<evidence type="ECO:0000256" key="4">
    <source>
        <dbReference type="ARBA" id="ARBA00022777"/>
    </source>
</evidence>
<dbReference type="GO" id="GO:0005737">
    <property type="term" value="C:cytoplasm"/>
    <property type="evidence" value="ECO:0007669"/>
    <property type="project" value="UniProtKB-SubCell"/>
</dbReference>
<sequence>MTTSPAANHAQRLLEESGLTSSHEPIDVMLVSFFLEEHYRLTGRLGRLATEKDDTFRLGTDSSTYLVKVSPPDETEAVVALQTAAMRYLETTASHLPVQRVKLTAGGDDHVTIRLNDGRTRVLRVFDFVEGQVLADANPDAERLAKAGEMLGLIDVALRPFTHPADRRGLAWDIRHFHQMTELVDHTPNPEHRQLAQSVFRLFGENIVPRLGDLETQVIHGDFSPYNIVVDPEKSDHFVTGVIDFGDTVRSAVIFDPAVPMANLLGRTPDHPWRDACAFAAGYQRKRPIQASELPLLPVAALARLTLRALITNWRAERAPERREYLLGHAKDDWINIERSLTVSLDDVVAHLREARHGHS</sequence>
<dbReference type="PATRIC" id="fig|1283301.3.peg.3801"/>
<dbReference type="AlphaFoldDB" id="S4MTZ2"/>
<evidence type="ECO:0000313" key="11">
    <source>
        <dbReference type="Proteomes" id="UP000015001"/>
    </source>
</evidence>
<reference evidence="10 11" key="1">
    <citation type="submission" date="2013-02" db="EMBL/GenBank/DDBJ databases">
        <title>Draft Genome Sequence of Streptomyces afghaniensis, Which Produces Compounds of the Julimycin B-Complex.</title>
        <authorList>
            <person name="Gruening B.A."/>
            <person name="Praeg A."/>
            <person name="Erxleben A."/>
            <person name="Guenther S."/>
            <person name="Fiedler H.-P."/>
            <person name="Goodfellow M."/>
            <person name="Mueller M."/>
        </authorList>
    </citation>
    <scope>NUCLEOTIDE SEQUENCE [LARGE SCALE GENOMIC DNA]</scope>
    <source>
        <strain evidence="10 11">772</strain>
    </source>
</reference>
<evidence type="ECO:0000313" key="10">
    <source>
        <dbReference type="EMBL" id="EPJ39100.1"/>
    </source>
</evidence>
<dbReference type="EC" id="2.7.1.81" evidence="7"/>
<evidence type="ECO:0000259" key="9">
    <source>
        <dbReference type="Pfam" id="PF01636"/>
    </source>
</evidence>
<dbReference type="Gene3D" id="3.90.1200.10">
    <property type="match status" value="1"/>
</dbReference>
<gene>
    <name evidence="10" type="ORF">STAFG_3832</name>
</gene>
<evidence type="ECO:0000256" key="5">
    <source>
        <dbReference type="ARBA" id="ARBA00036820"/>
    </source>
</evidence>
<keyword evidence="11" id="KW-1185">Reference proteome</keyword>
<name>S4MTZ2_9ACTN</name>
<dbReference type="EMBL" id="AOPY01001433">
    <property type="protein sequence ID" value="EPJ39100.1"/>
    <property type="molecule type" value="Genomic_DNA"/>
</dbReference>
<dbReference type="InterPro" id="IPR050249">
    <property type="entry name" value="Pseudomonas-type_ThrB"/>
</dbReference>
<dbReference type="Pfam" id="PF01636">
    <property type="entry name" value="APH"/>
    <property type="match status" value="1"/>
</dbReference>
<accession>S4MTZ2</accession>
<organism evidence="10 11">
    <name type="scientific">Streptomyces afghaniensis 772</name>
    <dbReference type="NCBI Taxonomy" id="1283301"/>
    <lineage>
        <taxon>Bacteria</taxon>
        <taxon>Bacillati</taxon>
        <taxon>Actinomycetota</taxon>
        <taxon>Actinomycetes</taxon>
        <taxon>Kitasatosporales</taxon>
        <taxon>Streptomycetaceae</taxon>
        <taxon>Streptomyces</taxon>
    </lineage>
</organism>
<dbReference type="RefSeq" id="WP_020272755.1">
    <property type="nucleotide sequence ID" value="NZ_KE354187.1"/>
</dbReference>
<dbReference type="PANTHER" id="PTHR21064">
    <property type="entry name" value="AMINOGLYCOSIDE PHOSPHOTRANSFERASE DOMAIN-CONTAINING PROTEIN-RELATED"/>
    <property type="match status" value="1"/>
</dbReference>
<evidence type="ECO:0000256" key="2">
    <source>
        <dbReference type="ARBA" id="ARBA00022490"/>
    </source>
</evidence>
<evidence type="ECO:0000256" key="8">
    <source>
        <dbReference type="ARBA" id="ARBA00040505"/>
    </source>
</evidence>
<protein>
    <recommendedName>
        <fullName evidence="8">Hydroxylysine kinase</fullName>
        <ecNumber evidence="7">2.7.1.81</ecNumber>
    </recommendedName>
</protein>
<dbReference type="SUPFAM" id="SSF56112">
    <property type="entry name" value="Protein kinase-like (PK-like)"/>
    <property type="match status" value="1"/>
</dbReference>
<feature type="domain" description="Aminoglycoside phosphotransferase" evidence="9">
    <location>
        <begin position="53"/>
        <end position="282"/>
    </location>
</feature>
<dbReference type="Proteomes" id="UP000015001">
    <property type="component" value="Unassembled WGS sequence"/>
</dbReference>
<comment type="catalytic activity">
    <reaction evidence="5">
        <text>(5R)-5-hydroxy-L-lysine + GTP = (5R)-5-phosphooxy-L-lysine + GDP + H(+)</text>
        <dbReference type="Rhea" id="RHEA:19049"/>
        <dbReference type="ChEBI" id="CHEBI:15378"/>
        <dbReference type="ChEBI" id="CHEBI:37565"/>
        <dbReference type="ChEBI" id="CHEBI:57882"/>
        <dbReference type="ChEBI" id="CHEBI:58189"/>
        <dbReference type="ChEBI" id="CHEBI:58357"/>
        <dbReference type="EC" id="2.7.1.81"/>
    </reaction>
</comment>
<evidence type="ECO:0000256" key="7">
    <source>
        <dbReference type="ARBA" id="ARBA00038873"/>
    </source>
</evidence>
<comment type="caution">
    <text evidence="10">The sequence shown here is derived from an EMBL/GenBank/DDBJ whole genome shotgun (WGS) entry which is preliminary data.</text>
</comment>
<dbReference type="HOGENOM" id="CLU_042971_0_1_11"/>